<dbReference type="AlphaFoldDB" id="A0A1L3J273"/>
<accession>A0A1L3J273</accession>
<evidence type="ECO:0000313" key="2">
    <source>
        <dbReference type="EMBL" id="APG59232.1"/>
    </source>
</evidence>
<protein>
    <submittedName>
        <fullName evidence="2">Isochorismate synthase</fullName>
    </submittedName>
</protein>
<dbReference type="InterPro" id="IPR005801">
    <property type="entry name" value="ADC_synthase"/>
</dbReference>
<dbReference type="STRING" id="1913577.LPB144_01885"/>
<evidence type="ECO:0000259" key="1">
    <source>
        <dbReference type="Pfam" id="PF00425"/>
    </source>
</evidence>
<name>A0A1L3J273_9FLAO</name>
<keyword evidence="3" id="KW-1185">Reference proteome</keyword>
<proteinExistence type="predicted"/>
<dbReference type="RefSeq" id="WP_072551888.1">
    <property type="nucleotide sequence ID" value="NZ_CP018153.1"/>
</dbReference>
<dbReference type="Gene3D" id="3.60.120.10">
    <property type="entry name" value="Anthranilate synthase"/>
    <property type="match status" value="1"/>
</dbReference>
<reference evidence="2 3" key="1">
    <citation type="submission" date="2016-11" db="EMBL/GenBank/DDBJ databases">
        <title>Gramella sp. LPB0144 isolated from marine environment.</title>
        <authorList>
            <person name="Kim E."/>
            <person name="Yi H."/>
        </authorList>
    </citation>
    <scope>NUCLEOTIDE SEQUENCE [LARGE SCALE GENOMIC DNA]</scope>
    <source>
        <strain evidence="2 3">LPB0144</strain>
    </source>
</reference>
<dbReference type="InterPro" id="IPR015890">
    <property type="entry name" value="Chorismate_C"/>
</dbReference>
<organism evidence="2 3">
    <name type="scientific">Christiangramia salexigens</name>
    <dbReference type="NCBI Taxonomy" id="1913577"/>
    <lineage>
        <taxon>Bacteria</taxon>
        <taxon>Pseudomonadati</taxon>
        <taxon>Bacteroidota</taxon>
        <taxon>Flavobacteriia</taxon>
        <taxon>Flavobacteriales</taxon>
        <taxon>Flavobacteriaceae</taxon>
        <taxon>Christiangramia</taxon>
    </lineage>
</organism>
<dbReference type="PANTHER" id="PTHR42839">
    <property type="entry name" value="ISOCHORISMATE SYNTHASE ENTC"/>
    <property type="match status" value="1"/>
</dbReference>
<dbReference type="SUPFAM" id="SSF56322">
    <property type="entry name" value="ADC synthase"/>
    <property type="match status" value="1"/>
</dbReference>
<gene>
    <name evidence="2" type="ORF">LPB144_01885</name>
</gene>
<dbReference type="Pfam" id="PF00425">
    <property type="entry name" value="Chorismate_bind"/>
    <property type="match status" value="2"/>
</dbReference>
<dbReference type="EMBL" id="CP018153">
    <property type="protein sequence ID" value="APG59232.1"/>
    <property type="molecule type" value="Genomic_DNA"/>
</dbReference>
<feature type="domain" description="Chorismate-utilising enzyme C-terminal" evidence="1">
    <location>
        <begin position="102"/>
        <end position="308"/>
    </location>
</feature>
<feature type="domain" description="Chorismate-utilising enzyme C-terminal" evidence="1">
    <location>
        <begin position="327"/>
        <end position="369"/>
    </location>
</feature>
<dbReference type="OrthoDB" id="9806579at2"/>
<dbReference type="Proteomes" id="UP000182510">
    <property type="component" value="Chromosome"/>
</dbReference>
<evidence type="ECO:0000313" key="3">
    <source>
        <dbReference type="Proteomes" id="UP000182510"/>
    </source>
</evidence>
<dbReference type="KEGG" id="grl:LPB144_01885"/>
<sequence length="379" mass="42943">MNSQLEFFDRLQDQLDSQKPFVAYSKPENNSRVKAFLQKEMMSYSTNDLKDSGFVFAPFQPEKPAYLIPYDHSDLIECEFDGSNYENGESRSVESANSETQKTSHEKLVKDAILEIEKGSFEKVVLSRSEAVQAGALKPLNIFQTILSKYATAMVYIWFHPETGIWMGATPETLVESHRTNFKTMALAGTQLYKEGHSVNWGTKEIEEQEFVTSYIYTALQEMDGIYQVKASEPYTKRAGNILHICTDITGKLKSARDIGELVKALHPTPAVCGLPKESALRFILDNENYDRQYYSGFLGELNIKNEVKRSGNRRNQENQQFAAISTKTHLFVNLRCMKIDSGIANIFVGGGITKDSKPEDEWQETVNKSQTMKTVLVK</sequence>
<dbReference type="PANTHER" id="PTHR42839:SF2">
    <property type="entry name" value="ISOCHORISMATE SYNTHASE ENTC"/>
    <property type="match status" value="1"/>
</dbReference>